<dbReference type="Pfam" id="PF23562">
    <property type="entry name" value="AMP-binding_C_3"/>
    <property type="match status" value="1"/>
</dbReference>
<dbReference type="Gene3D" id="3.40.50.12780">
    <property type="entry name" value="N-terminal domain of ligase-like"/>
    <property type="match status" value="1"/>
</dbReference>
<dbReference type="EMBL" id="VFNV01000001">
    <property type="protein sequence ID" value="TQK75800.1"/>
    <property type="molecule type" value="Genomic_DNA"/>
</dbReference>
<evidence type="ECO:0000256" key="5">
    <source>
        <dbReference type="ARBA" id="ARBA00024484"/>
    </source>
</evidence>
<feature type="domain" description="AMP-dependent synthetase/ligase" evidence="7">
    <location>
        <begin position="29"/>
        <end position="430"/>
    </location>
</feature>
<dbReference type="Proteomes" id="UP000316181">
    <property type="component" value="Unassembled WGS sequence"/>
</dbReference>
<dbReference type="Pfam" id="PF00501">
    <property type="entry name" value="AMP-binding"/>
    <property type="match status" value="1"/>
</dbReference>
<keyword evidence="2" id="KW-0436">Ligase</keyword>
<dbReference type="RefSeq" id="WP_142111154.1">
    <property type="nucleotide sequence ID" value="NZ_BAAATB010000008.1"/>
</dbReference>
<proteinExistence type="inferred from homology"/>
<protein>
    <recommendedName>
        <fullName evidence="6">Acyl-CoA synthetase</fullName>
    </recommendedName>
</protein>
<dbReference type="InterPro" id="IPR020845">
    <property type="entry name" value="AMP-binding_CS"/>
</dbReference>
<evidence type="ECO:0000256" key="4">
    <source>
        <dbReference type="ARBA" id="ARBA00023098"/>
    </source>
</evidence>
<dbReference type="AlphaFoldDB" id="A0A542SME4"/>
<dbReference type="PANTHER" id="PTHR43272:SF32">
    <property type="entry name" value="AMP-DEPENDENT SYNTHETASE_LIGASE DOMAIN-CONTAINING PROTEIN"/>
    <property type="match status" value="1"/>
</dbReference>
<gene>
    <name evidence="8" type="ORF">FB389_0435</name>
</gene>
<dbReference type="Gene3D" id="3.30.300.30">
    <property type="match status" value="1"/>
</dbReference>
<keyword evidence="4" id="KW-0443">Lipid metabolism</keyword>
<accession>A0A542SME4</accession>
<dbReference type="InterPro" id="IPR000873">
    <property type="entry name" value="AMP-dep_synth/lig_dom"/>
</dbReference>
<dbReference type="PROSITE" id="PS00455">
    <property type="entry name" value="AMP_BINDING"/>
    <property type="match status" value="1"/>
</dbReference>
<organism evidence="8 9">
    <name type="scientific">Rarobacter incanus</name>
    <dbReference type="NCBI Taxonomy" id="153494"/>
    <lineage>
        <taxon>Bacteria</taxon>
        <taxon>Bacillati</taxon>
        <taxon>Actinomycetota</taxon>
        <taxon>Actinomycetes</taxon>
        <taxon>Micrococcales</taxon>
        <taxon>Rarobacteraceae</taxon>
        <taxon>Rarobacter</taxon>
    </lineage>
</organism>
<dbReference type="CDD" id="cd05907">
    <property type="entry name" value="VL_LC_FACS_like"/>
    <property type="match status" value="1"/>
</dbReference>
<keyword evidence="3" id="KW-0276">Fatty acid metabolism</keyword>
<name>A0A542SME4_9MICO</name>
<comment type="similarity">
    <text evidence="1">Belongs to the ATP-dependent AMP-binding enzyme family.</text>
</comment>
<sequence length="602" mass="65042">MVQLSEYHTPLLVEIDDDSNINDLLADRVRSQGPLPAVEFKTDHGQWRTLTASQLDAEVVAVAKGLVARGIKPGDRVGIMAHTSVNWAILDWAIWAAGAVTVPLYETSSAEQVEWISRDSGIAHLFVESDAFLATVTEARTLGTVPDESNVGVFANGIMEGLKADGTSISDEAIASRRRHASAATVATIIYTSGTTGRPKGVELTHGNFVSLARNSVAEFPEIIAAPGAKVLLFLPLAHVFARFIHVLGMAGGSVVGYVGDIKSLLDDLNAFRPTWLLAVPRVFEKVYNGADQKASMEGKQKVFRWAAKTAIAYSRALDTPGGPKLTLRASHQVADRLVLRKIRTLLGGRVQYAISGGAALGERLGHFYRGLGILVLEGYGLTETTAPITVNLPRNIKIGTVGRPFPGCSVRIAQDGELLLAGPNVFHDYHNNPEATRAAFDGEWFRSGDIGMVDADGYVTITGRKKELIVTAGGKNVAPAILEDRLRGHPLVSQCVVVGDGQRFVAALITLDKEALPGWLKAHGKPTMTVAEAKHDPDVLRSLDQAVSRTNRAVSRAESIRKYRILDGDFTIENGYLTPSLKVKRHLVIRDFKDDIDAIYA</sequence>
<dbReference type="OrthoDB" id="9803968at2"/>
<keyword evidence="9" id="KW-1185">Reference proteome</keyword>
<comment type="caution">
    <text evidence="8">The sequence shown here is derived from an EMBL/GenBank/DDBJ whole genome shotgun (WGS) entry which is preliminary data.</text>
</comment>
<evidence type="ECO:0000313" key="8">
    <source>
        <dbReference type="EMBL" id="TQK75800.1"/>
    </source>
</evidence>
<dbReference type="InterPro" id="IPR045851">
    <property type="entry name" value="AMP-bd_C_sf"/>
</dbReference>
<dbReference type="GO" id="GO:0004467">
    <property type="term" value="F:long-chain fatty acid-CoA ligase activity"/>
    <property type="evidence" value="ECO:0007669"/>
    <property type="project" value="UniProtKB-EC"/>
</dbReference>
<evidence type="ECO:0000256" key="1">
    <source>
        <dbReference type="ARBA" id="ARBA00006432"/>
    </source>
</evidence>
<dbReference type="PANTHER" id="PTHR43272">
    <property type="entry name" value="LONG-CHAIN-FATTY-ACID--COA LIGASE"/>
    <property type="match status" value="1"/>
</dbReference>
<evidence type="ECO:0000313" key="9">
    <source>
        <dbReference type="Proteomes" id="UP000316181"/>
    </source>
</evidence>
<evidence type="ECO:0000256" key="6">
    <source>
        <dbReference type="ARBA" id="ARBA00032875"/>
    </source>
</evidence>
<dbReference type="InterPro" id="IPR042099">
    <property type="entry name" value="ANL_N_sf"/>
</dbReference>
<reference evidence="8 9" key="1">
    <citation type="submission" date="2019-06" db="EMBL/GenBank/DDBJ databases">
        <title>Sequencing the genomes of 1000 actinobacteria strains.</title>
        <authorList>
            <person name="Klenk H.-P."/>
        </authorList>
    </citation>
    <scope>NUCLEOTIDE SEQUENCE [LARGE SCALE GENOMIC DNA]</scope>
    <source>
        <strain evidence="8 9">DSM 10596</strain>
    </source>
</reference>
<evidence type="ECO:0000259" key="7">
    <source>
        <dbReference type="Pfam" id="PF00501"/>
    </source>
</evidence>
<dbReference type="GO" id="GO:0016020">
    <property type="term" value="C:membrane"/>
    <property type="evidence" value="ECO:0007669"/>
    <property type="project" value="TreeGrafter"/>
</dbReference>
<evidence type="ECO:0000256" key="2">
    <source>
        <dbReference type="ARBA" id="ARBA00022598"/>
    </source>
</evidence>
<evidence type="ECO:0000256" key="3">
    <source>
        <dbReference type="ARBA" id="ARBA00022832"/>
    </source>
</evidence>
<dbReference type="SUPFAM" id="SSF56801">
    <property type="entry name" value="Acetyl-CoA synthetase-like"/>
    <property type="match status" value="1"/>
</dbReference>
<comment type="catalytic activity">
    <reaction evidence="5">
        <text>a long-chain fatty acid + ATP + CoA = a long-chain fatty acyl-CoA + AMP + diphosphate</text>
        <dbReference type="Rhea" id="RHEA:15421"/>
        <dbReference type="ChEBI" id="CHEBI:30616"/>
        <dbReference type="ChEBI" id="CHEBI:33019"/>
        <dbReference type="ChEBI" id="CHEBI:57287"/>
        <dbReference type="ChEBI" id="CHEBI:57560"/>
        <dbReference type="ChEBI" id="CHEBI:83139"/>
        <dbReference type="ChEBI" id="CHEBI:456215"/>
        <dbReference type="EC" id="6.2.1.3"/>
    </reaction>
    <physiologicalReaction direction="left-to-right" evidence="5">
        <dbReference type="Rhea" id="RHEA:15422"/>
    </physiologicalReaction>
</comment>